<protein>
    <submittedName>
        <fullName evidence="1">Uncharacterized protein</fullName>
    </submittedName>
</protein>
<comment type="caution">
    <text evidence="1">The sequence shown here is derived from an EMBL/GenBank/DDBJ whole genome shotgun (WGS) entry which is preliminary data.</text>
</comment>
<sequence length="73" mass="8159">MAMLLRPKQITSAANFQVAHGNTEARTQFCEIFNGLQSFFRNFTQGLIPFIDKIGIGKTGRTAHSAPHLIELR</sequence>
<name>A0A645H7P9_9ZZZZ</name>
<reference evidence="1" key="1">
    <citation type="submission" date="2019-08" db="EMBL/GenBank/DDBJ databases">
        <authorList>
            <person name="Kucharzyk K."/>
            <person name="Murdoch R.W."/>
            <person name="Higgins S."/>
            <person name="Loffler F."/>
        </authorList>
    </citation>
    <scope>NUCLEOTIDE SEQUENCE</scope>
</reference>
<accession>A0A645H7P9</accession>
<proteinExistence type="predicted"/>
<dbReference type="AlphaFoldDB" id="A0A645H7P9"/>
<gene>
    <name evidence="1" type="ORF">SDC9_182561</name>
</gene>
<dbReference type="EMBL" id="VSSQ01088441">
    <property type="protein sequence ID" value="MPN35067.1"/>
    <property type="molecule type" value="Genomic_DNA"/>
</dbReference>
<organism evidence="1">
    <name type="scientific">bioreactor metagenome</name>
    <dbReference type="NCBI Taxonomy" id="1076179"/>
    <lineage>
        <taxon>unclassified sequences</taxon>
        <taxon>metagenomes</taxon>
        <taxon>ecological metagenomes</taxon>
    </lineage>
</organism>
<evidence type="ECO:0000313" key="1">
    <source>
        <dbReference type="EMBL" id="MPN35067.1"/>
    </source>
</evidence>